<evidence type="ECO:0000259" key="7">
    <source>
        <dbReference type="PROSITE" id="PS50048"/>
    </source>
</evidence>
<dbReference type="PANTHER" id="PTHR47338">
    <property type="entry name" value="ZN(II)2CYS6 TRANSCRIPTION FACTOR (EUROFUNG)-RELATED"/>
    <property type="match status" value="1"/>
</dbReference>
<evidence type="ECO:0000313" key="9">
    <source>
        <dbReference type="Proteomes" id="UP000327013"/>
    </source>
</evidence>
<evidence type="ECO:0000256" key="4">
    <source>
        <dbReference type="ARBA" id="ARBA00023163"/>
    </source>
</evidence>
<evidence type="ECO:0000256" key="1">
    <source>
        <dbReference type="ARBA" id="ARBA00004123"/>
    </source>
</evidence>
<feature type="compositionally biased region" description="Polar residues" evidence="6">
    <location>
        <begin position="124"/>
        <end position="139"/>
    </location>
</feature>
<dbReference type="EMBL" id="VIBQ01000017">
    <property type="protein sequence ID" value="KAB8360772.1"/>
    <property type="molecule type" value="Genomic_DNA"/>
</dbReference>
<dbReference type="OrthoDB" id="5426798at2759"/>
<dbReference type="PROSITE" id="PS00463">
    <property type="entry name" value="ZN2_CY6_FUNGAL_1"/>
    <property type="match status" value="1"/>
</dbReference>
<dbReference type="Pfam" id="PF00172">
    <property type="entry name" value="Zn_clus"/>
    <property type="match status" value="1"/>
</dbReference>
<protein>
    <recommendedName>
        <fullName evidence="7">Zn(2)-C6 fungal-type domain-containing protein</fullName>
    </recommendedName>
</protein>
<feature type="compositionally biased region" description="Basic and acidic residues" evidence="6">
    <location>
        <begin position="140"/>
        <end position="153"/>
    </location>
</feature>
<feature type="region of interest" description="Disordered" evidence="6">
    <location>
        <begin position="263"/>
        <end position="290"/>
    </location>
</feature>
<dbReference type="GO" id="GO:0008270">
    <property type="term" value="F:zinc ion binding"/>
    <property type="evidence" value="ECO:0007669"/>
    <property type="project" value="InterPro"/>
</dbReference>
<dbReference type="PROSITE" id="PS50048">
    <property type="entry name" value="ZN2_CY6_FUNGAL_2"/>
    <property type="match status" value="1"/>
</dbReference>
<comment type="caution">
    <text evidence="8">The sequence shown here is derived from an EMBL/GenBank/DDBJ whole genome shotgun (WGS) entry which is preliminary data.</text>
</comment>
<gene>
    <name evidence="8" type="ORF">FH972_024506</name>
</gene>
<keyword evidence="2" id="KW-0479">Metal-binding</keyword>
<accession>A0A5N6KYR0</accession>
<evidence type="ECO:0000256" key="5">
    <source>
        <dbReference type="ARBA" id="ARBA00023242"/>
    </source>
</evidence>
<proteinExistence type="predicted"/>
<dbReference type="Pfam" id="PF04082">
    <property type="entry name" value="Fungal_trans"/>
    <property type="match status" value="1"/>
</dbReference>
<dbReference type="SUPFAM" id="SSF57701">
    <property type="entry name" value="Zn2/Cys6 DNA-binding domain"/>
    <property type="match status" value="1"/>
</dbReference>
<dbReference type="InterPro" id="IPR050815">
    <property type="entry name" value="TF_fung"/>
</dbReference>
<evidence type="ECO:0000256" key="3">
    <source>
        <dbReference type="ARBA" id="ARBA00023015"/>
    </source>
</evidence>
<dbReference type="GO" id="GO:0005634">
    <property type="term" value="C:nucleus"/>
    <property type="evidence" value="ECO:0007669"/>
    <property type="project" value="UniProtKB-SubCell"/>
</dbReference>
<feature type="domain" description="Zn(2)-C6 fungal-type" evidence="7">
    <location>
        <begin position="209"/>
        <end position="239"/>
    </location>
</feature>
<dbReference type="GO" id="GO:0003677">
    <property type="term" value="F:DNA binding"/>
    <property type="evidence" value="ECO:0007669"/>
    <property type="project" value="InterPro"/>
</dbReference>
<organism evidence="8 9">
    <name type="scientific">Carpinus fangiana</name>
    <dbReference type="NCBI Taxonomy" id="176857"/>
    <lineage>
        <taxon>Eukaryota</taxon>
        <taxon>Viridiplantae</taxon>
        <taxon>Streptophyta</taxon>
        <taxon>Embryophyta</taxon>
        <taxon>Tracheophyta</taxon>
        <taxon>Spermatophyta</taxon>
        <taxon>Magnoliopsida</taxon>
        <taxon>eudicotyledons</taxon>
        <taxon>Gunneridae</taxon>
        <taxon>Pentapetalae</taxon>
        <taxon>rosids</taxon>
        <taxon>fabids</taxon>
        <taxon>Fagales</taxon>
        <taxon>Betulaceae</taxon>
        <taxon>Carpinus</taxon>
    </lineage>
</organism>
<keyword evidence="4" id="KW-0804">Transcription</keyword>
<dbReference type="SMART" id="SM00066">
    <property type="entry name" value="GAL4"/>
    <property type="match status" value="1"/>
</dbReference>
<reference evidence="8 9" key="1">
    <citation type="submission" date="2019-06" db="EMBL/GenBank/DDBJ databases">
        <title>A chromosomal-level reference genome of Carpinus fangiana (Coryloideae, Betulaceae).</title>
        <authorList>
            <person name="Yang X."/>
            <person name="Wang Z."/>
            <person name="Zhang L."/>
            <person name="Hao G."/>
            <person name="Liu J."/>
            <person name="Yang Y."/>
        </authorList>
    </citation>
    <scope>NUCLEOTIDE SEQUENCE [LARGE SCALE GENOMIC DNA]</scope>
    <source>
        <strain evidence="8">Cfa_2016G</strain>
        <tissue evidence="8">Leaf</tissue>
    </source>
</reference>
<dbReference type="GO" id="GO:0000981">
    <property type="term" value="F:DNA-binding transcription factor activity, RNA polymerase II-specific"/>
    <property type="evidence" value="ECO:0007669"/>
    <property type="project" value="InterPro"/>
</dbReference>
<comment type="subcellular location">
    <subcellularLocation>
        <location evidence="1">Nucleus</location>
    </subcellularLocation>
</comment>
<dbReference type="Gene3D" id="4.10.240.10">
    <property type="entry name" value="Zn(2)-C6 fungal-type DNA-binding domain"/>
    <property type="match status" value="1"/>
</dbReference>
<dbReference type="InterPro" id="IPR001138">
    <property type="entry name" value="Zn2Cys6_DnaBD"/>
</dbReference>
<dbReference type="InterPro" id="IPR007219">
    <property type="entry name" value="XnlR_reg_dom"/>
</dbReference>
<dbReference type="PANTHER" id="PTHR47338:SF11">
    <property type="entry name" value="ZN(II)2CYS6 TRANSCRIPTION FACTOR (EUROFUNG)"/>
    <property type="match status" value="1"/>
</dbReference>
<feature type="compositionally biased region" description="Low complexity" evidence="6">
    <location>
        <begin position="99"/>
        <end position="114"/>
    </location>
</feature>
<evidence type="ECO:0000313" key="8">
    <source>
        <dbReference type="EMBL" id="KAB8360772.1"/>
    </source>
</evidence>
<evidence type="ECO:0000256" key="2">
    <source>
        <dbReference type="ARBA" id="ARBA00022723"/>
    </source>
</evidence>
<keyword evidence="5" id="KW-0539">Nucleus</keyword>
<keyword evidence="3" id="KW-0805">Transcription regulation</keyword>
<sequence>MASAHYPAAMVHDRTGHNRLPSIQNILSSQAELADRSRDAVPRSFASDPFHPAARAGHAQPPTILPPSLAGGPDAYSHHLVNRQHPPGAPIDDRSSSGSRTTPLSAAPPSSATSYYRAEPPSPYASTQGTATFHTSPASSDHRFHGHRTDDRSGSPGHPNCPTQIVKGVGECYIRSDGSYVPCLINNEPVNPEFGVTKAGKPRKRLAQACMTCREKKIKCQPGEPKCVQCTKVNRECRRPVSVSQSKESIPEPVSGTVSISVSRLDLPPDSTHPLSMSRKRHQPQDTYQTEALEPSRSMMIESAPVPKRQRSYVEEFPAKAGNPYESGHYGAHPPGPPPLPSHNSFDMDQSNIDPFDKDFDIAMEFLDLYFEHRGRGPYTVFPRVAFMQWAVNCKTKSSDDIMLLYTVMAVGSRFSNTKMKKNIGHRYAKKAASLERECFGELSLQLAQTRLYFLLYYFADGKNAQGWEYLSSGLSACNALNLNTESGIQAIPSDPLRYEYGLNKEQLIECRRRTFFAGYCMDRYIGHNSGHMGLVSDDDLFVRLPGPETKFTEAVQAHPTPFFGDDKAIKSFKEAPGEMALLVPIVSIWGTVVARSYRSYHRPSEYFYIGNYQGHYLDIIYRIREWEKTLPEHLRFSRENTAAAVERGCMNAYFVIHAIRLVTLIKLNRNVDIRKIPVERVKDNIAQAIDHANSLLSIVDEMCHAISSRPNGVSADLENALSQPFPGYAVMTACDVVTSGGTKHDCTRIKRQLVNAKLILEKIGRYWFAATKQHDKVEKRLFKFGGMDLAAHSTGVESGVWRLAADKDAADFLPEEYDLVHGSSDEVFHEAVRRHN</sequence>
<dbReference type="InterPro" id="IPR036864">
    <property type="entry name" value="Zn2-C6_fun-type_DNA-bd_sf"/>
</dbReference>
<feature type="region of interest" description="Disordered" evidence="6">
    <location>
        <begin position="30"/>
        <end position="162"/>
    </location>
</feature>
<evidence type="ECO:0000256" key="6">
    <source>
        <dbReference type="SAM" id="MobiDB-lite"/>
    </source>
</evidence>
<dbReference type="Proteomes" id="UP000327013">
    <property type="component" value="Unassembled WGS sequence"/>
</dbReference>
<name>A0A5N6KYR0_9ROSI</name>
<dbReference type="CDD" id="cd00067">
    <property type="entry name" value="GAL4"/>
    <property type="match status" value="1"/>
</dbReference>
<dbReference type="AlphaFoldDB" id="A0A5N6KYR0"/>
<dbReference type="CDD" id="cd12148">
    <property type="entry name" value="fungal_TF_MHR"/>
    <property type="match status" value="1"/>
</dbReference>
<keyword evidence="9" id="KW-1185">Reference proteome</keyword>
<dbReference type="GO" id="GO:0006351">
    <property type="term" value="P:DNA-templated transcription"/>
    <property type="evidence" value="ECO:0007669"/>
    <property type="project" value="InterPro"/>
</dbReference>